<proteinExistence type="predicted"/>
<evidence type="ECO:0000259" key="5">
    <source>
        <dbReference type="PROSITE" id="PS50977"/>
    </source>
</evidence>
<reference evidence="6 7" key="1">
    <citation type="journal article" date="2021" name="Pathogens">
        <title>Isolation and Characterization of Kingella bonacorsii sp. nov., A Novel Kingella Species Detected in a Stable Periodontitis Subject.</title>
        <authorList>
            <person name="Antezack A."/>
            <person name="Boxberger M."/>
            <person name="Rolland C."/>
            <person name="Monnet-Corti V."/>
            <person name="La Scola B."/>
        </authorList>
    </citation>
    <scope>NUCLEOTIDE SEQUENCE [LARGE SCALE GENOMIC DNA]</scope>
    <source>
        <strain evidence="6 7">Marseille-Q4569</strain>
    </source>
</reference>
<evidence type="ECO:0000256" key="4">
    <source>
        <dbReference type="PROSITE-ProRule" id="PRU00335"/>
    </source>
</evidence>
<dbReference type="PANTHER" id="PTHR30055">
    <property type="entry name" value="HTH-TYPE TRANSCRIPTIONAL REGULATOR RUTR"/>
    <property type="match status" value="1"/>
</dbReference>
<dbReference type="InterPro" id="IPR001647">
    <property type="entry name" value="HTH_TetR"/>
</dbReference>
<evidence type="ECO:0000256" key="3">
    <source>
        <dbReference type="ARBA" id="ARBA00023163"/>
    </source>
</evidence>
<dbReference type="RefSeq" id="WP_200522593.1">
    <property type="nucleotide sequence ID" value="NZ_JAEHNZ010000002.1"/>
</dbReference>
<dbReference type="Gene3D" id="1.10.357.10">
    <property type="entry name" value="Tetracycline Repressor, domain 2"/>
    <property type="match status" value="1"/>
</dbReference>
<dbReference type="InterPro" id="IPR050109">
    <property type="entry name" value="HTH-type_TetR-like_transc_reg"/>
</dbReference>
<evidence type="ECO:0000256" key="1">
    <source>
        <dbReference type="ARBA" id="ARBA00023015"/>
    </source>
</evidence>
<evidence type="ECO:0000313" key="7">
    <source>
        <dbReference type="Proteomes" id="UP000614058"/>
    </source>
</evidence>
<feature type="domain" description="HTH tetR-type" evidence="5">
    <location>
        <begin position="5"/>
        <end position="65"/>
    </location>
</feature>
<name>A0ABS1BTD7_9NEIS</name>
<accession>A0ABS1BTD7</accession>
<dbReference type="Proteomes" id="UP000614058">
    <property type="component" value="Unassembled WGS sequence"/>
</dbReference>
<keyword evidence="2 4" id="KW-0238">DNA-binding</keyword>
<evidence type="ECO:0000313" key="6">
    <source>
        <dbReference type="EMBL" id="MBK0396527.1"/>
    </source>
</evidence>
<dbReference type="InterPro" id="IPR009057">
    <property type="entry name" value="Homeodomain-like_sf"/>
</dbReference>
<dbReference type="EMBL" id="JAEHNZ010000002">
    <property type="protein sequence ID" value="MBK0396527.1"/>
    <property type="molecule type" value="Genomic_DNA"/>
</dbReference>
<organism evidence="6 7">
    <name type="scientific">Kingella bonacorsii</name>
    <dbReference type="NCBI Taxonomy" id="2796361"/>
    <lineage>
        <taxon>Bacteria</taxon>
        <taxon>Pseudomonadati</taxon>
        <taxon>Pseudomonadota</taxon>
        <taxon>Betaproteobacteria</taxon>
        <taxon>Neisseriales</taxon>
        <taxon>Neisseriaceae</taxon>
        <taxon>Kingella</taxon>
    </lineage>
</organism>
<keyword evidence="3" id="KW-0804">Transcription</keyword>
<comment type="caution">
    <text evidence="6">The sequence shown here is derived from an EMBL/GenBank/DDBJ whole genome shotgun (WGS) entry which is preliminary data.</text>
</comment>
<dbReference type="PROSITE" id="PS50977">
    <property type="entry name" value="HTH_TETR_2"/>
    <property type="match status" value="1"/>
</dbReference>
<dbReference type="SUPFAM" id="SSF46689">
    <property type="entry name" value="Homeodomain-like"/>
    <property type="match status" value="1"/>
</dbReference>
<keyword evidence="1" id="KW-0805">Transcription regulation</keyword>
<gene>
    <name evidence="6" type="ORF">JDW22_08050</name>
</gene>
<protein>
    <submittedName>
        <fullName evidence="6">TetR/AcrR family transcriptional regulator</fullName>
    </submittedName>
</protein>
<feature type="DNA-binding region" description="H-T-H motif" evidence="4">
    <location>
        <begin position="28"/>
        <end position="47"/>
    </location>
</feature>
<dbReference type="Pfam" id="PF00440">
    <property type="entry name" value="TetR_N"/>
    <property type="match status" value="1"/>
</dbReference>
<dbReference type="PANTHER" id="PTHR30055:SF234">
    <property type="entry name" value="HTH-TYPE TRANSCRIPTIONAL REGULATOR BETI"/>
    <property type="match status" value="1"/>
</dbReference>
<sequence>MSLDFSSSQQFIRAAERLYPQLGYQKLSVRALAAQAQLSSGLFHHLFANKDDFMAQVFAQHFQRAFGWLAPEFAADAPPLERLRRLYFQAALSLRAEVPWITRMLIDSADNMEMAQKSVQELVLREFRLVRQIVGEIAPQMSDEQAIHAISQLQTSILLPILAANTFSRIGVMPDELRQPILQQLTDEALAQRVDWMIKALFSAKETQ</sequence>
<keyword evidence="7" id="KW-1185">Reference proteome</keyword>
<evidence type="ECO:0000256" key="2">
    <source>
        <dbReference type="ARBA" id="ARBA00023125"/>
    </source>
</evidence>